<dbReference type="AlphaFoldDB" id="A0A4P5NMV2"/>
<dbReference type="InterPro" id="IPR008687">
    <property type="entry name" value="MobC"/>
</dbReference>
<dbReference type="Pfam" id="PF05713">
    <property type="entry name" value="MobC"/>
    <property type="match status" value="1"/>
</dbReference>
<evidence type="ECO:0000259" key="1">
    <source>
        <dbReference type="Pfam" id="PF05713"/>
    </source>
</evidence>
<name>A0A4P5NMV2_9PROT</name>
<gene>
    <name evidence="2" type="ORF">MSKU9_0834</name>
</gene>
<proteinExistence type="predicted"/>
<sequence length="115" mass="13347">MATTYAQRFFIKSSPEEKETWKAHAKKLGLNGIAPLMRQLMRESVSTGKRGDEIREQLKNIRLELSQIGNNINQIAKRINQGNPEHITNIDNELNEITRTRKQLVKLIHGMRERL</sequence>
<accession>A0A4P5NMV2</accession>
<comment type="caution">
    <text evidence="2">The sequence shown here is derived from an EMBL/GenBank/DDBJ whole genome shotgun (WGS) entry which is preliminary data.</text>
</comment>
<reference evidence="3" key="1">
    <citation type="submission" date="2017-01" db="EMBL/GenBank/DDBJ databases">
        <title>Komagataeibacter sp. MSKU9 whole genome sequencing project.</title>
        <authorList>
            <person name="Matsutani M."/>
            <person name="Naloka K."/>
            <person name="Theeragool G."/>
            <person name="Yakushi T."/>
            <person name="Matsushita K."/>
        </authorList>
    </citation>
    <scope>NUCLEOTIDE SEQUENCE [LARGE SCALE GENOMIC DNA]</scope>
    <source>
        <strain evidence="3">MSKU9</strain>
    </source>
</reference>
<evidence type="ECO:0000313" key="2">
    <source>
        <dbReference type="EMBL" id="GCE82693.1"/>
    </source>
</evidence>
<organism evidence="2 3">
    <name type="scientific">Komagataeibacter diospyri</name>
    <dbReference type="NCBI Taxonomy" id="1932662"/>
    <lineage>
        <taxon>Bacteria</taxon>
        <taxon>Pseudomonadati</taxon>
        <taxon>Pseudomonadota</taxon>
        <taxon>Alphaproteobacteria</taxon>
        <taxon>Acetobacterales</taxon>
        <taxon>Acetobacteraceae</taxon>
        <taxon>Komagataeibacter</taxon>
    </lineage>
</organism>
<dbReference type="Proteomes" id="UP000315095">
    <property type="component" value="Unassembled WGS sequence"/>
</dbReference>
<evidence type="ECO:0000313" key="3">
    <source>
        <dbReference type="Proteomes" id="UP000315095"/>
    </source>
</evidence>
<dbReference type="EMBL" id="BDLU01000026">
    <property type="protein sequence ID" value="GCE82693.1"/>
    <property type="molecule type" value="Genomic_DNA"/>
</dbReference>
<protein>
    <recommendedName>
        <fullName evidence="1">Bacterial mobilisation domain-containing protein</fullName>
    </recommendedName>
</protein>
<feature type="domain" description="Bacterial mobilisation" evidence="1">
    <location>
        <begin position="64"/>
        <end position="98"/>
    </location>
</feature>
<keyword evidence="3" id="KW-1185">Reference proteome</keyword>